<keyword evidence="4" id="KW-1185">Reference proteome</keyword>
<dbReference type="EMBL" id="FQXT01000006">
    <property type="protein sequence ID" value="SHI23963.1"/>
    <property type="molecule type" value="Genomic_DNA"/>
</dbReference>
<dbReference type="PANTHER" id="PTHR42830:SF1">
    <property type="entry name" value="OSMOTICALLY INDUCIBLE FAMILY PROTEIN"/>
    <property type="match status" value="1"/>
</dbReference>
<dbReference type="RefSeq" id="WP_072984593.1">
    <property type="nucleotide sequence ID" value="NZ_CP084318.1"/>
</dbReference>
<dbReference type="PANTHER" id="PTHR42830">
    <property type="entry name" value="OSMOTICALLY INDUCIBLE FAMILY PROTEIN"/>
    <property type="match status" value="1"/>
</dbReference>
<gene>
    <name evidence="1" type="ORF">DSM01_2856</name>
    <name evidence="2" type="ORF">SAMN04487999_3103</name>
</gene>
<dbReference type="Proteomes" id="UP000290037">
    <property type="component" value="Unassembled WGS sequence"/>
</dbReference>
<dbReference type="Gene3D" id="3.30.300.20">
    <property type="match status" value="1"/>
</dbReference>
<reference evidence="2" key="1">
    <citation type="submission" date="2016-11" db="EMBL/GenBank/DDBJ databases">
        <authorList>
            <person name="Jaros S."/>
            <person name="Januszkiewicz K."/>
            <person name="Wedrychowicz H."/>
        </authorList>
    </citation>
    <scope>NUCLEOTIDE SEQUENCE [LARGE SCALE GENOMIC DNA]</scope>
    <source>
        <strain evidence="2">DSM 19859</strain>
    </source>
</reference>
<dbReference type="InterPro" id="IPR036102">
    <property type="entry name" value="OsmC/Ohrsf"/>
</dbReference>
<protein>
    <submittedName>
        <fullName evidence="2">Osmotically inducible protein OsmC</fullName>
    </submittedName>
</protein>
<dbReference type="Proteomes" id="UP000184240">
    <property type="component" value="Unassembled WGS sequence"/>
</dbReference>
<reference evidence="3" key="2">
    <citation type="submission" date="2016-11" db="EMBL/GenBank/DDBJ databases">
        <authorList>
            <person name="Varghese N."/>
            <person name="Submissions S."/>
        </authorList>
    </citation>
    <scope>NUCLEOTIDE SEQUENCE [LARGE SCALE GENOMIC DNA]</scope>
    <source>
        <strain evidence="3">DSM 19859</strain>
    </source>
</reference>
<dbReference type="InterPro" id="IPR052707">
    <property type="entry name" value="OsmC_Ohr_Peroxiredoxin"/>
</dbReference>
<dbReference type="GO" id="GO:0004601">
    <property type="term" value="F:peroxidase activity"/>
    <property type="evidence" value="ECO:0007669"/>
    <property type="project" value="InterPro"/>
</dbReference>
<dbReference type="STRING" id="573501.SAMN04487999_3103"/>
<organism evidence="2 3">
    <name type="scientific">Leeuwenhoekiella palythoae</name>
    <dbReference type="NCBI Taxonomy" id="573501"/>
    <lineage>
        <taxon>Bacteria</taxon>
        <taxon>Pseudomonadati</taxon>
        <taxon>Bacteroidota</taxon>
        <taxon>Flavobacteriia</taxon>
        <taxon>Flavobacteriales</taxon>
        <taxon>Flavobacteriaceae</taxon>
        <taxon>Leeuwenhoekiella</taxon>
    </lineage>
</organism>
<sequence length="139" mass="14919">MKFSRKASANWKGQIKAGMGTISTESKVLDASKYGFATRFEDGKGTNPEELIGAAHAGCFTMQLTAFLGEEGYTAEDLKTDANVTFEDGAITKIDLTLVGKVPECDAETFKKIATKAKENCPVSKLLNAEISLDASLEE</sequence>
<dbReference type="SUPFAM" id="SSF82784">
    <property type="entry name" value="OsmC-like"/>
    <property type="match status" value="1"/>
</dbReference>
<evidence type="ECO:0000313" key="4">
    <source>
        <dbReference type="Proteomes" id="UP000290037"/>
    </source>
</evidence>
<dbReference type="InterPro" id="IPR003718">
    <property type="entry name" value="OsmC/Ohr_fam"/>
</dbReference>
<dbReference type="AlphaFoldDB" id="A0A1M5ZJ50"/>
<proteinExistence type="predicted"/>
<evidence type="ECO:0000313" key="1">
    <source>
        <dbReference type="EMBL" id="RXG27738.1"/>
    </source>
</evidence>
<dbReference type="NCBIfam" id="TIGR03562">
    <property type="entry name" value="osmo_induc_OsmC"/>
    <property type="match status" value="1"/>
</dbReference>
<accession>A0A1M5ZJ50</accession>
<dbReference type="InterPro" id="IPR015946">
    <property type="entry name" value="KH_dom-like_a/b"/>
</dbReference>
<dbReference type="OrthoDB" id="9807532at2"/>
<reference evidence="1 4" key="3">
    <citation type="submission" date="2018-07" db="EMBL/GenBank/DDBJ databases">
        <title>Leeuwenhoekiella genomics.</title>
        <authorList>
            <person name="Tahon G."/>
            <person name="Willems A."/>
        </authorList>
    </citation>
    <scope>NUCLEOTIDE SEQUENCE [LARGE SCALE GENOMIC DNA]</scope>
    <source>
        <strain evidence="1 4">LMG 24856</strain>
    </source>
</reference>
<name>A0A1M5ZJ50_9FLAO</name>
<dbReference type="GO" id="GO:0006979">
    <property type="term" value="P:response to oxidative stress"/>
    <property type="evidence" value="ECO:0007669"/>
    <property type="project" value="InterPro"/>
</dbReference>
<dbReference type="InterPro" id="IPR019904">
    <property type="entry name" value="Peroxiredoxin_OsmC"/>
</dbReference>
<evidence type="ECO:0000313" key="3">
    <source>
        <dbReference type="Proteomes" id="UP000184240"/>
    </source>
</evidence>
<dbReference type="EMBL" id="QOVN01000006">
    <property type="protein sequence ID" value="RXG27738.1"/>
    <property type="molecule type" value="Genomic_DNA"/>
</dbReference>
<dbReference type="Pfam" id="PF02566">
    <property type="entry name" value="OsmC"/>
    <property type="match status" value="1"/>
</dbReference>
<evidence type="ECO:0000313" key="2">
    <source>
        <dbReference type="EMBL" id="SHI23963.1"/>
    </source>
</evidence>